<feature type="region of interest" description="Disordered" evidence="1">
    <location>
        <begin position="140"/>
        <end position="168"/>
    </location>
</feature>
<sequence length="419" mass="43931">MSAARGIARAVALAALAGGLSGCCQSGWTNFIFRAACSDESAGLRVKLVAPDEPVIAGRPVRLRVDLTATNPFPGQASFESYYWDLDGDRVTDRRVSELVYGWSTSKEIEHQFPRPGRVRVGVELVAGEGRDSDALLIDVQPPPGIESAPPQLPAPSPSPAPPGNLAPTASFVARAEVPVKTPFALDATGSSDADGRIVRYRWDMEGNAAPERESSSPITEYSYVTAGTKTVTLTVVDDRGATGQAVRTIVVAGARGGARATAAAARTFSAQVTGLVPSPAPRPTARGLALPAMKGSGTMRAGLGTRVRALRRLTRSRWRGRLRFAFDRRTGTATLTGKVLATGSGRRPPRACLRVAISAPALAPPSGTLTVLGGTRSAARLRGSAHFTVARVAGKTAHLRGTHDFRTSGRPRGLAACR</sequence>
<feature type="domain" description="PKD" evidence="2">
    <location>
        <begin position="171"/>
        <end position="252"/>
    </location>
</feature>
<feature type="compositionally biased region" description="Pro residues" evidence="1">
    <location>
        <begin position="141"/>
        <end position="165"/>
    </location>
</feature>
<dbReference type="PROSITE" id="PS50093">
    <property type="entry name" value="PKD"/>
    <property type="match status" value="1"/>
</dbReference>
<evidence type="ECO:0000313" key="4">
    <source>
        <dbReference type="Proteomes" id="UP001149140"/>
    </source>
</evidence>
<protein>
    <submittedName>
        <fullName evidence="3">PKD domain-containing protein</fullName>
    </submittedName>
</protein>
<evidence type="ECO:0000256" key="1">
    <source>
        <dbReference type="SAM" id="MobiDB-lite"/>
    </source>
</evidence>
<gene>
    <name evidence="3" type="ORF">OM076_06095</name>
</gene>
<dbReference type="SUPFAM" id="SSF49299">
    <property type="entry name" value="PKD domain"/>
    <property type="match status" value="1"/>
</dbReference>
<evidence type="ECO:0000259" key="2">
    <source>
        <dbReference type="PROSITE" id="PS50093"/>
    </source>
</evidence>
<reference evidence="3" key="1">
    <citation type="submission" date="2022-10" db="EMBL/GenBank/DDBJ databases">
        <title>The WGS of Solirubrobacter ginsenosidimutans DSM 21036.</title>
        <authorList>
            <person name="Jiang Z."/>
        </authorList>
    </citation>
    <scope>NUCLEOTIDE SEQUENCE</scope>
    <source>
        <strain evidence="3">DSM 21036</strain>
    </source>
</reference>
<dbReference type="InterPro" id="IPR022409">
    <property type="entry name" value="PKD/Chitinase_dom"/>
</dbReference>
<dbReference type="RefSeq" id="WP_270038591.1">
    <property type="nucleotide sequence ID" value="NZ_JAPDOD010000003.1"/>
</dbReference>
<keyword evidence="4" id="KW-1185">Reference proteome</keyword>
<dbReference type="AlphaFoldDB" id="A0A9X3RYM0"/>
<dbReference type="SMART" id="SM00089">
    <property type="entry name" value="PKD"/>
    <property type="match status" value="2"/>
</dbReference>
<dbReference type="CDD" id="cd00146">
    <property type="entry name" value="PKD"/>
    <property type="match status" value="1"/>
</dbReference>
<dbReference type="InterPro" id="IPR000601">
    <property type="entry name" value="PKD_dom"/>
</dbReference>
<accession>A0A9X3RYM0</accession>
<dbReference type="Gene3D" id="2.60.40.10">
    <property type="entry name" value="Immunoglobulins"/>
    <property type="match status" value="1"/>
</dbReference>
<dbReference type="GO" id="GO:0005975">
    <property type="term" value="P:carbohydrate metabolic process"/>
    <property type="evidence" value="ECO:0007669"/>
    <property type="project" value="UniProtKB-ARBA"/>
</dbReference>
<dbReference type="PROSITE" id="PS51257">
    <property type="entry name" value="PROKAR_LIPOPROTEIN"/>
    <property type="match status" value="1"/>
</dbReference>
<name>A0A9X3RYM0_9ACTN</name>
<evidence type="ECO:0000313" key="3">
    <source>
        <dbReference type="EMBL" id="MDA0159825.1"/>
    </source>
</evidence>
<dbReference type="Proteomes" id="UP001149140">
    <property type="component" value="Unassembled WGS sequence"/>
</dbReference>
<dbReference type="Pfam" id="PF18911">
    <property type="entry name" value="PKD_4"/>
    <property type="match status" value="1"/>
</dbReference>
<dbReference type="InterPro" id="IPR035986">
    <property type="entry name" value="PKD_dom_sf"/>
</dbReference>
<dbReference type="EMBL" id="JAPDOD010000003">
    <property type="protein sequence ID" value="MDA0159825.1"/>
    <property type="molecule type" value="Genomic_DNA"/>
</dbReference>
<organism evidence="3 4">
    <name type="scientific">Solirubrobacter ginsenosidimutans</name>
    <dbReference type="NCBI Taxonomy" id="490573"/>
    <lineage>
        <taxon>Bacteria</taxon>
        <taxon>Bacillati</taxon>
        <taxon>Actinomycetota</taxon>
        <taxon>Thermoleophilia</taxon>
        <taxon>Solirubrobacterales</taxon>
        <taxon>Solirubrobacteraceae</taxon>
        <taxon>Solirubrobacter</taxon>
    </lineage>
</organism>
<comment type="caution">
    <text evidence="3">The sequence shown here is derived from an EMBL/GenBank/DDBJ whole genome shotgun (WGS) entry which is preliminary data.</text>
</comment>
<dbReference type="InterPro" id="IPR013783">
    <property type="entry name" value="Ig-like_fold"/>
</dbReference>
<proteinExistence type="predicted"/>